<proteinExistence type="predicted"/>
<evidence type="ECO:0000313" key="1">
    <source>
        <dbReference type="EMBL" id="MFD2139251.1"/>
    </source>
</evidence>
<dbReference type="Proteomes" id="UP001597299">
    <property type="component" value="Unassembled WGS sequence"/>
</dbReference>
<comment type="caution">
    <text evidence="1">The sequence shown here is derived from an EMBL/GenBank/DDBJ whole genome shotgun (WGS) entry which is preliminary data.</text>
</comment>
<protein>
    <submittedName>
        <fullName evidence="1">Uncharacterized protein</fullName>
    </submittedName>
</protein>
<gene>
    <name evidence="1" type="ORF">ACFSNC_02440</name>
</gene>
<keyword evidence="2" id="KW-1185">Reference proteome</keyword>
<accession>A0ABW4YSQ8</accession>
<sequence>MAASFAIAAIHTDPAARQPEAGASARGVFGRLLDRLIEARTAQARLELARHAHVARFDARQVAALELFARD</sequence>
<organism evidence="1 2">
    <name type="scientific">Ancylobacter oerskovii</name>
    <dbReference type="NCBI Taxonomy" id="459519"/>
    <lineage>
        <taxon>Bacteria</taxon>
        <taxon>Pseudomonadati</taxon>
        <taxon>Pseudomonadota</taxon>
        <taxon>Alphaproteobacteria</taxon>
        <taxon>Hyphomicrobiales</taxon>
        <taxon>Xanthobacteraceae</taxon>
        <taxon>Ancylobacter</taxon>
    </lineage>
</organism>
<name>A0ABW4YSQ8_9HYPH</name>
<evidence type="ECO:0000313" key="2">
    <source>
        <dbReference type="Proteomes" id="UP001597299"/>
    </source>
</evidence>
<reference evidence="2" key="1">
    <citation type="journal article" date="2019" name="Int. J. Syst. Evol. Microbiol.">
        <title>The Global Catalogue of Microorganisms (GCM) 10K type strain sequencing project: providing services to taxonomists for standard genome sequencing and annotation.</title>
        <authorList>
            <consortium name="The Broad Institute Genomics Platform"/>
            <consortium name="The Broad Institute Genome Sequencing Center for Infectious Disease"/>
            <person name="Wu L."/>
            <person name="Ma J."/>
        </authorList>
    </citation>
    <scope>NUCLEOTIDE SEQUENCE [LARGE SCALE GENOMIC DNA]</scope>
    <source>
        <strain evidence="2">CCM 7435</strain>
    </source>
</reference>
<dbReference type="RefSeq" id="WP_213354320.1">
    <property type="nucleotide sequence ID" value="NZ_JAHBGB010000041.1"/>
</dbReference>
<dbReference type="EMBL" id="JBHUHD010000001">
    <property type="protein sequence ID" value="MFD2139251.1"/>
    <property type="molecule type" value="Genomic_DNA"/>
</dbReference>